<protein>
    <submittedName>
        <fullName evidence="1">Uncharacterized protein</fullName>
    </submittedName>
</protein>
<evidence type="ECO:0000313" key="1">
    <source>
        <dbReference type="EMBL" id="MBW99002.1"/>
    </source>
</evidence>
<sequence length="33" mass="4219">MCFVHIRYFSLSFDFFFHLLDQSWFCNSTERFF</sequence>
<accession>A0A2P2JZT2</accession>
<dbReference type="AlphaFoldDB" id="A0A2P2JZT2"/>
<organism evidence="1">
    <name type="scientific">Rhizophora mucronata</name>
    <name type="common">Asiatic mangrove</name>
    <dbReference type="NCBI Taxonomy" id="61149"/>
    <lineage>
        <taxon>Eukaryota</taxon>
        <taxon>Viridiplantae</taxon>
        <taxon>Streptophyta</taxon>
        <taxon>Embryophyta</taxon>
        <taxon>Tracheophyta</taxon>
        <taxon>Spermatophyta</taxon>
        <taxon>Magnoliopsida</taxon>
        <taxon>eudicotyledons</taxon>
        <taxon>Gunneridae</taxon>
        <taxon>Pentapetalae</taxon>
        <taxon>rosids</taxon>
        <taxon>fabids</taxon>
        <taxon>Malpighiales</taxon>
        <taxon>Rhizophoraceae</taxon>
        <taxon>Rhizophora</taxon>
    </lineage>
</organism>
<proteinExistence type="predicted"/>
<name>A0A2P2JZT2_RHIMU</name>
<dbReference type="EMBL" id="GGEC01018519">
    <property type="protein sequence ID" value="MBW99002.1"/>
    <property type="molecule type" value="Transcribed_RNA"/>
</dbReference>
<reference evidence="1" key="1">
    <citation type="submission" date="2018-02" db="EMBL/GenBank/DDBJ databases">
        <title>Rhizophora mucronata_Transcriptome.</title>
        <authorList>
            <person name="Meera S.P."/>
            <person name="Sreeshan A."/>
            <person name="Augustine A."/>
        </authorList>
    </citation>
    <scope>NUCLEOTIDE SEQUENCE</scope>
    <source>
        <tissue evidence="1">Leaf</tissue>
    </source>
</reference>